<dbReference type="SMART" id="SM00360">
    <property type="entry name" value="RRM"/>
    <property type="match status" value="2"/>
</dbReference>
<comment type="caution">
    <text evidence="8">The sequence shown here is derived from an EMBL/GenBank/DDBJ whole genome shotgun (WGS) entry which is preliminary data.</text>
</comment>
<dbReference type="InterPro" id="IPR036875">
    <property type="entry name" value="Znf_CCHC_sf"/>
</dbReference>
<feature type="compositionally biased region" description="Basic and acidic residues" evidence="4">
    <location>
        <begin position="168"/>
        <end position="182"/>
    </location>
</feature>
<keyword evidence="1 3" id="KW-0694">RNA-binding</keyword>
<evidence type="ECO:0000313" key="7">
    <source>
        <dbReference type="EMBL" id="KAF4357936.1"/>
    </source>
</evidence>
<keyword evidence="2" id="KW-0479">Metal-binding</keyword>
<dbReference type="InterPro" id="IPR034361">
    <property type="entry name" value="PHIP1_RRM1"/>
</dbReference>
<feature type="domain" description="RRM" evidence="5">
    <location>
        <begin position="204"/>
        <end position="281"/>
    </location>
</feature>
<dbReference type="PANTHER" id="PTHR23236:SF24">
    <property type="entry name" value="PHRAGMOPLASTIN INTERACTING PROTEIN 1"/>
    <property type="match status" value="1"/>
</dbReference>
<feature type="region of interest" description="Disordered" evidence="4">
    <location>
        <begin position="394"/>
        <end position="417"/>
    </location>
</feature>
<dbReference type="InterPro" id="IPR001878">
    <property type="entry name" value="Znf_CCHC"/>
</dbReference>
<dbReference type="InterPro" id="IPR035979">
    <property type="entry name" value="RBD_domain_sf"/>
</dbReference>
<keyword evidence="2" id="KW-0863">Zinc-finger</keyword>
<dbReference type="GO" id="GO:0003723">
    <property type="term" value="F:RNA binding"/>
    <property type="evidence" value="ECO:0007669"/>
    <property type="project" value="UniProtKB-UniRule"/>
</dbReference>
<evidence type="ECO:0000313" key="9">
    <source>
        <dbReference type="Proteomes" id="UP000525078"/>
    </source>
</evidence>
<organism evidence="8 9">
    <name type="scientific">Cannabis sativa</name>
    <name type="common">Hemp</name>
    <name type="synonym">Marijuana</name>
    <dbReference type="NCBI Taxonomy" id="3483"/>
    <lineage>
        <taxon>Eukaryota</taxon>
        <taxon>Viridiplantae</taxon>
        <taxon>Streptophyta</taxon>
        <taxon>Embryophyta</taxon>
        <taxon>Tracheophyta</taxon>
        <taxon>Spermatophyta</taxon>
        <taxon>Magnoliopsida</taxon>
        <taxon>eudicotyledons</taxon>
        <taxon>Gunneridae</taxon>
        <taxon>Pentapetalae</taxon>
        <taxon>rosids</taxon>
        <taxon>fabids</taxon>
        <taxon>Rosales</taxon>
        <taxon>Cannabaceae</taxon>
        <taxon>Cannabis</taxon>
    </lineage>
</organism>
<gene>
    <name evidence="8" type="ORF">F8388_026939</name>
    <name evidence="7" type="ORF">G4B88_008199</name>
</gene>
<feature type="domain" description="CCHC-type" evidence="6">
    <location>
        <begin position="438"/>
        <end position="452"/>
    </location>
</feature>
<keyword evidence="2" id="KW-0862">Zinc</keyword>
<accession>A0A7J6H3S9</accession>
<feature type="compositionally biased region" description="Low complexity" evidence="4">
    <location>
        <begin position="20"/>
        <end position="42"/>
    </location>
</feature>
<feature type="domain" description="CCHC-type" evidence="6">
    <location>
        <begin position="578"/>
        <end position="593"/>
    </location>
</feature>
<dbReference type="SUPFAM" id="SSF57756">
    <property type="entry name" value="Retrovirus zinc finger-like domains"/>
    <property type="match status" value="3"/>
</dbReference>
<dbReference type="Pfam" id="PF00098">
    <property type="entry name" value="zf-CCHC"/>
    <property type="match status" value="3"/>
</dbReference>
<dbReference type="SUPFAM" id="SSF54928">
    <property type="entry name" value="RNA-binding domain, RBD"/>
    <property type="match status" value="2"/>
</dbReference>
<dbReference type="Proteomes" id="UP000525078">
    <property type="component" value="Unassembled WGS sequence"/>
</dbReference>
<dbReference type="CDD" id="cd12271">
    <property type="entry name" value="RRM1_PHIP1"/>
    <property type="match status" value="1"/>
</dbReference>
<evidence type="ECO:0000256" key="1">
    <source>
        <dbReference type="ARBA" id="ARBA00022884"/>
    </source>
</evidence>
<evidence type="ECO:0000256" key="4">
    <source>
        <dbReference type="SAM" id="MobiDB-lite"/>
    </source>
</evidence>
<feature type="region of interest" description="Disordered" evidence="4">
    <location>
        <begin position="522"/>
        <end position="556"/>
    </location>
</feature>
<feature type="domain" description="RRM" evidence="5">
    <location>
        <begin position="299"/>
        <end position="375"/>
    </location>
</feature>
<proteinExistence type="predicted"/>
<evidence type="ECO:0000313" key="8">
    <source>
        <dbReference type="EMBL" id="KAF4389210.1"/>
    </source>
</evidence>
<dbReference type="SMART" id="SM00343">
    <property type="entry name" value="ZnF_C2HC"/>
    <property type="match status" value="3"/>
</dbReference>
<dbReference type="Pfam" id="PF00076">
    <property type="entry name" value="RRM_1"/>
    <property type="match status" value="2"/>
</dbReference>
<dbReference type="InterPro" id="IPR000504">
    <property type="entry name" value="RRM_dom"/>
</dbReference>
<protein>
    <submittedName>
        <fullName evidence="8">Uncharacterized protein</fullName>
    </submittedName>
</protein>
<dbReference type="InterPro" id="IPR012677">
    <property type="entry name" value="Nucleotide-bd_a/b_plait_sf"/>
</dbReference>
<dbReference type="PROSITE" id="PS50102">
    <property type="entry name" value="RRM"/>
    <property type="match status" value="2"/>
</dbReference>
<feature type="compositionally biased region" description="Basic residues" evidence="4">
    <location>
        <begin position="150"/>
        <end position="167"/>
    </location>
</feature>
<feature type="region of interest" description="Disordered" evidence="4">
    <location>
        <begin position="20"/>
        <end position="182"/>
    </location>
</feature>
<feature type="compositionally biased region" description="Polar residues" evidence="4">
    <location>
        <begin position="527"/>
        <end position="546"/>
    </location>
</feature>
<reference evidence="9 10" key="1">
    <citation type="journal article" date="2020" name="bioRxiv">
        <title>Sequence and annotation of 42 cannabis genomes reveals extensive copy number variation in cannabinoid synthesis and pathogen resistance genes.</title>
        <authorList>
            <person name="Mckernan K.J."/>
            <person name="Helbert Y."/>
            <person name="Kane L.T."/>
            <person name="Ebling H."/>
            <person name="Zhang L."/>
            <person name="Liu B."/>
            <person name="Eaton Z."/>
            <person name="Mclaughlin S."/>
            <person name="Kingan S."/>
            <person name="Baybayan P."/>
            <person name="Concepcion G."/>
            <person name="Jordan M."/>
            <person name="Riva A."/>
            <person name="Barbazuk W."/>
            <person name="Harkins T."/>
        </authorList>
    </citation>
    <scope>NUCLEOTIDE SEQUENCE [LARGE SCALE GENOMIC DNA]</scope>
    <source>
        <strain evidence="9 10">cv. Jamaican Lion 4</strain>
        <strain evidence="7">Father</strain>
        <strain evidence="8">Mother</strain>
        <tissue evidence="8">Leaf</tissue>
    </source>
</reference>
<evidence type="ECO:0000259" key="5">
    <source>
        <dbReference type="PROSITE" id="PS50102"/>
    </source>
</evidence>
<dbReference type="GO" id="GO:0008270">
    <property type="term" value="F:zinc ion binding"/>
    <property type="evidence" value="ECO:0007669"/>
    <property type="project" value="UniProtKB-KW"/>
</dbReference>
<dbReference type="PROSITE" id="PS50158">
    <property type="entry name" value="ZF_CCHC"/>
    <property type="match status" value="3"/>
</dbReference>
<dbReference type="AlphaFoldDB" id="A0A7J6H3S9"/>
<dbReference type="EMBL" id="JAATIP010000032">
    <property type="protein sequence ID" value="KAF4389210.1"/>
    <property type="molecule type" value="Genomic_DNA"/>
</dbReference>
<dbReference type="Gene3D" id="3.30.70.330">
    <property type="match status" value="2"/>
</dbReference>
<dbReference type="EMBL" id="JAATIQ010000393">
    <property type="protein sequence ID" value="KAF4357936.1"/>
    <property type="molecule type" value="Genomic_DNA"/>
</dbReference>
<evidence type="ECO:0000313" key="10">
    <source>
        <dbReference type="Proteomes" id="UP000583929"/>
    </source>
</evidence>
<name>A0A7J6H3S9_CANSA</name>
<dbReference type="PANTHER" id="PTHR23236">
    <property type="entry name" value="EUKARYOTIC TRANSLATION INITIATION FACTOR 4B/4H"/>
    <property type="match status" value="1"/>
</dbReference>
<feature type="domain" description="CCHC-type" evidence="6">
    <location>
        <begin position="508"/>
        <end position="523"/>
    </location>
</feature>
<sequence length="599" mass="65799">MVLSNKKLKQRLRAELAESLAASVAKPDSNNDASSANPNGDSHLQQPKPQPLKVLLDSATQRQRLSKREKRRKTLSLQGPKAVHCDGSEENISKGGGGGEENGIKETGSDGLGDKKKKEKKRKRETNVDEKDGVLVSEENGVDKSTEKKSNKKKKKNKYKKKNNNKAKVKDEGEKEKEKEDEKMVMETNTNLLNDSQINGNVTTKVYVGGIPFYSTEDDIRSYFEACGTITEIDCMTFPESGKFRGIAIISFKTEAAAKRALALDGADMGGLFLTIQPYKTNRTNKSSNFAPQYVEGYRRIYVGNLSWDITEDKLRNFFSECKISSVRFGMDKETSKFRGYAHVDFVDNLSLTLALKLDQKHVCGRPVKISCAVPLKKAAGTEFSRPIPTSTEITTSRTVSATTETTASRPVPTTTETTDLNTVVPAVGTGKMKRRTCYECGEKGHISSECPMKQAAVSTTTETSDLRPVPTTTETIDSRPVLTTTETIDWNNVVPAVGTGKLKRRTCYECGEKGHISSDCPKKQAAVSTTTGTSDSRPVPTTTETTDSRPVLTTTETNDWNNVVPAVSTGKMKRRTCYECGEKGHISSDCPKKQATTD</sequence>
<feature type="compositionally biased region" description="Basic and acidic residues" evidence="4">
    <location>
        <begin position="102"/>
        <end position="116"/>
    </location>
</feature>
<keyword evidence="10" id="KW-1185">Reference proteome</keyword>
<feature type="compositionally biased region" description="Basic residues" evidence="4">
    <location>
        <begin position="64"/>
        <end position="74"/>
    </location>
</feature>
<evidence type="ECO:0000259" key="6">
    <source>
        <dbReference type="PROSITE" id="PS50158"/>
    </source>
</evidence>
<evidence type="ECO:0000256" key="2">
    <source>
        <dbReference type="PROSITE-ProRule" id="PRU00047"/>
    </source>
</evidence>
<dbReference type="Gene3D" id="4.10.60.10">
    <property type="entry name" value="Zinc finger, CCHC-type"/>
    <property type="match status" value="3"/>
</dbReference>
<evidence type="ECO:0000256" key="3">
    <source>
        <dbReference type="PROSITE-ProRule" id="PRU00176"/>
    </source>
</evidence>
<dbReference type="Proteomes" id="UP000583929">
    <property type="component" value="Unassembled WGS sequence"/>
</dbReference>